<dbReference type="Proteomes" id="UP001432027">
    <property type="component" value="Unassembled WGS sequence"/>
</dbReference>
<sequence>HSVRLIEILFCLVMSVNWPYAFSSTYLNTPVDQFKEYLNESLGGDMSEGTYDLWWDLIQNIWFVGFFVGIFLNTAINDRLGKNNSKNAQNLFHFSSQQCACRRGYSSSRLSVGGQDNRESQRRHTAFRLPRSLFVIQ</sequence>
<name>A0AAV5SFN8_9BILA</name>
<dbReference type="GO" id="GO:0015149">
    <property type="term" value="F:hexose transmembrane transporter activity"/>
    <property type="evidence" value="ECO:0007669"/>
    <property type="project" value="TreeGrafter"/>
</dbReference>
<keyword evidence="3" id="KW-1185">Reference proteome</keyword>
<evidence type="ECO:0000256" key="1">
    <source>
        <dbReference type="SAM" id="Phobius"/>
    </source>
</evidence>
<keyword evidence="1" id="KW-0812">Transmembrane</keyword>
<proteinExistence type="predicted"/>
<keyword evidence="1" id="KW-1133">Transmembrane helix</keyword>
<feature type="non-terminal residue" evidence="2">
    <location>
        <position position="1"/>
    </location>
</feature>
<dbReference type="InterPro" id="IPR045263">
    <property type="entry name" value="GLUT"/>
</dbReference>
<organism evidence="2 3">
    <name type="scientific">Pristionchus entomophagus</name>
    <dbReference type="NCBI Taxonomy" id="358040"/>
    <lineage>
        <taxon>Eukaryota</taxon>
        <taxon>Metazoa</taxon>
        <taxon>Ecdysozoa</taxon>
        <taxon>Nematoda</taxon>
        <taxon>Chromadorea</taxon>
        <taxon>Rhabditida</taxon>
        <taxon>Rhabditina</taxon>
        <taxon>Diplogasteromorpha</taxon>
        <taxon>Diplogasteroidea</taxon>
        <taxon>Neodiplogasteridae</taxon>
        <taxon>Pristionchus</taxon>
    </lineage>
</organism>
<evidence type="ECO:0000313" key="3">
    <source>
        <dbReference type="Proteomes" id="UP001432027"/>
    </source>
</evidence>
<accession>A0AAV5SFN8</accession>
<protein>
    <submittedName>
        <fullName evidence="2">Uncharacterized protein</fullName>
    </submittedName>
</protein>
<dbReference type="AlphaFoldDB" id="A0AAV5SFN8"/>
<reference evidence="2" key="1">
    <citation type="submission" date="2023-10" db="EMBL/GenBank/DDBJ databases">
        <title>Genome assembly of Pristionchus species.</title>
        <authorList>
            <person name="Yoshida K."/>
            <person name="Sommer R.J."/>
        </authorList>
    </citation>
    <scope>NUCLEOTIDE SEQUENCE</scope>
    <source>
        <strain evidence="2">RS0144</strain>
    </source>
</reference>
<dbReference type="PANTHER" id="PTHR23503">
    <property type="entry name" value="SOLUTE CARRIER FAMILY 2"/>
    <property type="match status" value="1"/>
</dbReference>
<dbReference type="PANTHER" id="PTHR23503:SF29">
    <property type="entry name" value="MAJOR FACILITATOR SUPERFAMILY (MFS) PROFILE DOMAIN-CONTAINING PROTEIN"/>
    <property type="match status" value="1"/>
</dbReference>
<feature type="transmembrane region" description="Helical" evidence="1">
    <location>
        <begin position="57"/>
        <end position="76"/>
    </location>
</feature>
<gene>
    <name evidence="2" type="ORF">PENTCL1PPCAC_3855</name>
</gene>
<evidence type="ECO:0000313" key="2">
    <source>
        <dbReference type="EMBL" id="GMS81680.1"/>
    </source>
</evidence>
<dbReference type="GO" id="GO:0016020">
    <property type="term" value="C:membrane"/>
    <property type="evidence" value="ECO:0007669"/>
    <property type="project" value="TreeGrafter"/>
</dbReference>
<dbReference type="EMBL" id="BTSX01000001">
    <property type="protein sequence ID" value="GMS81680.1"/>
    <property type="molecule type" value="Genomic_DNA"/>
</dbReference>
<comment type="caution">
    <text evidence="2">The sequence shown here is derived from an EMBL/GenBank/DDBJ whole genome shotgun (WGS) entry which is preliminary data.</text>
</comment>
<keyword evidence="1" id="KW-0472">Membrane</keyword>